<evidence type="ECO:0000313" key="2">
    <source>
        <dbReference type="EMBL" id="MCB5446319.1"/>
    </source>
</evidence>
<protein>
    <submittedName>
        <fullName evidence="2">ABC transporter permease</fullName>
    </submittedName>
</protein>
<feature type="transmembrane region" description="Helical" evidence="1">
    <location>
        <begin position="64"/>
        <end position="82"/>
    </location>
</feature>
<evidence type="ECO:0000313" key="3">
    <source>
        <dbReference type="EMBL" id="VYU29551.1"/>
    </source>
</evidence>
<feature type="transmembrane region" description="Helical" evidence="1">
    <location>
        <begin position="31"/>
        <end position="52"/>
    </location>
</feature>
<reference evidence="2 4" key="2">
    <citation type="submission" date="2021-10" db="EMBL/GenBank/DDBJ databases">
        <title>Collection of gut derived symbiotic bacterial strains cultured from healthy donors.</title>
        <authorList>
            <person name="Lin H."/>
            <person name="Littmann E."/>
            <person name="Claire K."/>
            <person name="Pamer E."/>
        </authorList>
    </citation>
    <scope>NUCLEOTIDE SEQUENCE [LARGE SCALE GENOMIC DNA]</scope>
    <source>
        <strain evidence="2 4">MSK.17.68</strain>
    </source>
</reference>
<keyword evidence="1" id="KW-1133">Transmembrane helix</keyword>
<dbReference type="Proteomes" id="UP001299409">
    <property type="component" value="Unassembled WGS sequence"/>
</dbReference>
<organism evidence="3">
    <name type="scientific">Intestinibacter bartlettii</name>
    <dbReference type="NCBI Taxonomy" id="261299"/>
    <lineage>
        <taxon>Bacteria</taxon>
        <taxon>Bacillati</taxon>
        <taxon>Bacillota</taxon>
        <taxon>Clostridia</taxon>
        <taxon>Peptostreptococcales</taxon>
        <taxon>Peptostreptococcaceae</taxon>
        <taxon>Intestinibacter</taxon>
    </lineage>
</organism>
<dbReference type="Pfam" id="PF06541">
    <property type="entry name" value="ABC_trans_CmpB"/>
    <property type="match status" value="1"/>
</dbReference>
<name>A0A6N3DSG5_9FIRM</name>
<reference evidence="3" key="1">
    <citation type="submission" date="2019-11" db="EMBL/GenBank/DDBJ databases">
        <authorList>
            <person name="Feng L."/>
        </authorList>
    </citation>
    <scope>NUCLEOTIDE SEQUENCE</scope>
    <source>
        <strain evidence="3">IbartlettiiLFYP30</strain>
    </source>
</reference>
<keyword evidence="1" id="KW-0812">Transmembrane</keyword>
<dbReference type="InterPro" id="IPR010540">
    <property type="entry name" value="CmpB_TMEM229"/>
</dbReference>
<proteinExistence type="predicted"/>
<keyword evidence="1" id="KW-0472">Membrane</keyword>
<feature type="transmembrane region" description="Helical" evidence="1">
    <location>
        <begin position="102"/>
        <end position="120"/>
    </location>
</feature>
<accession>A0A6N3DSG5</accession>
<feature type="transmembrane region" description="Helical" evidence="1">
    <location>
        <begin position="7"/>
        <end position="25"/>
    </location>
</feature>
<dbReference type="AlphaFoldDB" id="A0A6N3DSG5"/>
<sequence length="141" mass="16305">MQKVKNFIVKEILIVIIMGCVYTNIEMIFRGYTHPSMIIVGGLCGMLAGLINDITPEMKMYKQCILSAIIITFIEYVSGYILNIKLGLNIWDYTNLKFNLNGQISLIFSFAWVFLSYFAIKFDDMLKNDLCRKTMFNNKIN</sequence>
<dbReference type="EMBL" id="JAJBMB010000007">
    <property type="protein sequence ID" value="MCB5446319.1"/>
    <property type="molecule type" value="Genomic_DNA"/>
</dbReference>
<dbReference type="EMBL" id="CACRUE010000033">
    <property type="protein sequence ID" value="VYU29551.1"/>
    <property type="molecule type" value="Genomic_DNA"/>
</dbReference>
<dbReference type="RefSeq" id="WP_156531003.1">
    <property type="nucleotide sequence ID" value="NZ_BAABXU010000001.1"/>
</dbReference>
<evidence type="ECO:0000256" key="1">
    <source>
        <dbReference type="SAM" id="Phobius"/>
    </source>
</evidence>
<gene>
    <name evidence="3" type="ORF">IBLFYP30_02277</name>
    <name evidence="2" type="ORF">LIP50_08915</name>
</gene>
<evidence type="ECO:0000313" key="4">
    <source>
        <dbReference type="Proteomes" id="UP001299409"/>
    </source>
</evidence>
<keyword evidence="4" id="KW-1185">Reference proteome</keyword>